<evidence type="ECO:0000256" key="2">
    <source>
        <dbReference type="ARBA" id="ARBA00022723"/>
    </source>
</evidence>
<sequence>MKRYFFGLLAGLAFGAMPAVYAQQRPNIIFVLTDDMGYSDLSCYGNPQIRTPFLDHMAEKGVKATGYMVTSPSCTPSRVSLLTGRYPTRSQLNFPIPPGYKIGLPDEDVTIAEMLKGVGYNTCMIGKWHLGDIQPYNFPVAQGFDHYFGLLYSHDYRSPYVKTDTVLKIYRDRTPEIFKPADTSLTELYTKEAIKYIGQQRKDKPFFLYLAHNMPHLPVAASKRFRGQSPGGLYGDVVEEIDANLADLWKALEQQGLADNTIFIFSSDNGPWIDFPARMSADHVIKPWDVGSTGIFRGKKGETYEGGHRVPFIVYWKNHVPGGKTITDAFTSMDVLPTLAEWVKAPLPAGRKLDGESVLGLLNGSKEHISHAPIYYVNNGTPEAIRVGDWKLRRTNDAQTGNKNIELFNLGSDVRERTNVAAEYPEKVNALTQLLDQYNGNTAN</sequence>
<dbReference type="GO" id="GO:0046872">
    <property type="term" value="F:metal ion binding"/>
    <property type="evidence" value="ECO:0007669"/>
    <property type="project" value="UniProtKB-KW"/>
</dbReference>
<comment type="similarity">
    <text evidence="1">Belongs to the sulfatase family.</text>
</comment>
<dbReference type="CDD" id="cd16026">
    <property type="entry name" value="GALNS_like"/>
    <property type="match status" value="1"/>
</dbReference>
<name>A0A1I0SAX9_9BACT</name>
<evidence type="ECO:0000256" key="3">
    <source>
        <dbReference type="ARBA" id="ARBA00022801"/>
    </source>
</evidence>
<dbReference type="PANTHER" id="PTHR42693:SF53">
    <property type="entry name" value="ENDO-4-O-SULFATASE"/>
    <property type="match status" value="1"/>
</dbReference>
<evidence type="ECO:0000259" key="6">
    <source>
        <dbReference type="Pfam" id="PF00884"/>
    </source>
</evidence>
<feature type="chain" id="PRO_5011761274" evidence="5">
    <location>
        <begin position="23"/>
        <end position="444"/>
    </location>
</feature>
<dbReference type="STRING" id="29529.SAMN04488122_5715"/>
<dbReference type="Gene3D" id="3.30.1120.10">
    <property type="match status" value="1"/>
</dbReference>
<dbReference type="Proteomes" id="UP000199310">
    <property type="component" value="Unassembled WGS sequence"/>
</dbReference>
<dbReference type="SUPFAM" id="SSF53649">
    <property type="entry name" value="Alkaline phosphatase-like"/>
    <property type="match status" value="1"/>
</dbReference>
<proteinExistence type="inferred from homology"/>
<dbReference type="AlphaFoldDB" id="A0A1I0SAX9"/>
<dbReference type="Pfam" id="PF00884">
    <property type="entry name" value="Sulfatase"/>
    <property type="match status" value="1"/>
</dbReference>
<evidence type="ECO:0000256" key="4">
    <source>
        <dbReference type="ARBA" id="ARBA00022837"/>
    </source>
</evidence>
<reference evidence="8" key="1">
    <citation type="submission" date="2016-10" db="EMBL/GenBank/DDBJ databases">
        <authorList>
            <person name="Varghese N."/>
            <person name="Submissions S."/>
        </authorList>
    </citation>
    <scope>NUCLEOTIDE SEQUENCE [LARGE SCALE GENOMIC DNA]</scope>
    <source>
        <strain evidence="8">DSM 3695</strain>
    </source>
</reference>
<dbReference type="InterPro" id="IPR000917">
    <property type="entry name" value="Sulfatase_N"/>
</dbReference>
<dbReference type="GO" id="GO:0004065">
    <property type="term" value="F:arylsulfatase activity"/>
    <property type="evidence" value="ECO:0007669"/>
    <property type="project" value="TreeGrafter"/>
</dbReference>
<evidence type="ECO:0000313" key="7">
    <source>
        <dbReference type="EMBL" id="SEW53846.1"/>
    </source>
</evidence>
<accession>A0A1I0SAX9</accession>
<feature type="domain" description="Sulfatase N-terminal" evidence="6">
    <location>
        <begin position="26"/>
        <end position="343"/>
    </location>
</feature>
<dbReference type="RefSeq" id="WP_218150469.1">
    <property type="nucleotide sequence ID" value="NZ_FOJG01000002.1"/>
</dbReference>
<dbReference type="PANTHER" id="PTHR42693">
    <property type="entry name" value="ARYLSULFATASE FAMILY MEMBER"/>
    <property type="match status" value="1"/>
</dbReference>
<keyword evidence="5" id="KW-0732">Signal</keyword>
<dbReference type="EMBL" id="FOJG01000002">
    <property type="protein sequence ID" value="SEW53846.1"/>
    <property type="molecule type" value="Genomic_DNA"/>
</dbReference>
<dbReference type="Gene3D" id="3.40.720.10">
    <property type="entry name" value="Alkaline Phosphatase, subunit A"/>
    <property type="match status" value="1"/>
</dbReference>
<gene>
    <name evidence="7" type="ORF">SAMN04488122_5715</name>
</gene>
<dbReference type="InterPro" id="IPR024607">
    <property type="entry name" value="Sulfatase_CS"/>
</dbReference>
<dbReference type="PROSITE" id="PS00523">
    <property type="entry name" value="SULFATASE_1"/>
    <property type="match status" value="1"/>
</dbReference>
<dbReference type="InterPro" id="IPR017850">
    <property type="entry name" value="Alkaline_phosphatase_core_sf"/>
</dbReference>
<keyword evidence="8" id="KW-1185">Reference proteome</keyword>
<evidence type="ECO:0000256" key="1">
    <source>
        <dbReference type="ARBA" id="ARBA00008779"/>
    </source>
</evidence>
<organism evidence="7 8">
    <name type="scientific">Chitinophaga arvensicola</name>
    <dbReference type="NCBI Taxonomy" id="29529"/>
    <lineage>
        <taxon>Bacteria</taxon>
        <taxon>Pseudomonadati</taxon>
        <taxon>Bacteroidota</taxon>
        <taxon>Chitinophagia</taxon>
        <taxon>Chitinophagales</taxon>
        <taxon>Chitinophagaceae</taxon>
        <taxon>Chitinophaga</taxon>
    </lineage>
</organism>
<keyword evidence="3" id="KW-0378">Hydrolase</keyword>
<keyword evidence="2" id="KW-0479">Metal-binding</keyword>
<evidence type="ECO:0000256" key="5">
    <source>
        <dbReference type="SAM" id="SignalP"/>
    </source>
</evidence>
<dbReference type="PROSITE" id="PS00149">
    <property type="entry name" value="SULFATASE_2"/>
    <property type="match status" value="1"/>
</dbReference>
<evidence type="ECO:0000313" key="8">
    <source>
        <dbReference type="Proteomes" id="UP000199310"/>
    </source>
</evidence>
<dbReference type="InterPro" id="IPR050738">
    <property type="entry name" value="Sulfatase"/>
</dbReference>
<keyword evidence="4" id="KW-0106">Calcium</keyword>
<protein>
    <submittedName>
        <fullName evidence="7">Arylsulfatase A</fullName>
    </submittedName>
</protein>
<feature type="signal peptide" evidence="5">
    <location>
        <begin position="1"/>
        <end position="22"/>
    </location>
</feature>